<evidence type="ECO:0000313" key="7">
    <source>
        <dbReference type="EMBL" id="SDJ89999.1"/>
    </source>
</evidence>
<feature type="transmembrane region" description="Helical" evidence="5">
    <location>
        <begin position="204"/>
        <end position="223"/>
    </location>
</feature>
<proteinExistence type="predicted"/>
<feature type="domain" description="Peptidase S54 rhomboid" evidence="6">
    <location>
        <begin position="77"/>
        <end position="214"/>
    </location>
</feature>
<evidence type="ECO:0000256" key="1">
    <source>
        <dbReference type="ARBA" id="ARBA00004141"/>
    </source>
</evidence>
<evidence type="ECO:0000256" key="4">
    <source>
        <dbReference type="ARBA" id="ARBA00023136"/>
    </source>
</evidence>
<evidence type="ECO:0000256" key="2">
    <source>
        <dbReference type="ARBA" id="ARBA00022692"/>
    </source>
</evidence>
<name>A0A1G8XHC1_9RHOB</name>
<dbReference type="Proteomes" id="UP000199382">
    <property type="component" value="Unassembled WGS sequence"/>
</dbReference>
<dbReference type="RefSeq" id="WP_093156879.1">
    <property type="nucleotide sequence ID" value="NZ_FNEK01000026.1"/>
</dbReference>
<dbReference type="Gene3D" id="1.20.1540.10">
    <property type="entry name" value="Rhomboid-like"/>
    <property type="match status" value="1"/>
</dbReference>
<dbReference type="EMBL" id="FNEK01000026">
    <property type="protein sequence ID" value="SDJ89999.1"/>
    <property type="molecule type" value="Genomic_DNA"/>
</dbReference>
<evidence type="ECO:0000256" key="3">
    <source>
        <dbReference type="ARBA" id="ARBA00022989"/>
    </source>
</evidence>
<reference evidence="7 8" key="1">
    <citation type="submission" date="2016-10" db="EMBL/GenBank/DDBJ databases">
        <authorList>
            <person name="de Groot N.N."/>
        </authorList>
    </citation>
    <scope>NUCLEOTIDE SEQUENCE [LARGE SCALE GENOMIC DNA]</scope>
    <source>
        <strain evidence="7 8">DSM 25294</strain>
    </source>
</reference>
<keyword evidence="3 5" id="KW-1133">Transmembrane helix</keyword>
<dbReference type="OrthoDB" id="7836448at2"/>
<dbReference type="Pfam" id="PF01694">
    <property type="entry name" value="Rhomboid"/>
    <property type="match status" value="1"/>
</dbReference>
<feature type="transmembrane region" description="Helical" evidence="5">
    <location>
        <begin position="114"/>
        <end position="135"/>
    </location>
</feature>
<gene>
    <name evidence="7" type="ORF">SAMN04488026_102644</name>
</gene>
<evidence type="ECO:0000259" key="6">
    <source>
        <dbReference type="Pfam" id="PF01694"/>
    </source>
</evidence>
<dbReference type="GO" id="GO:0006508">
    <property type="term" value="P:proteolysis"/>
    <property type="evidence" value="ECO:0007669"/>
    <property type="project" value="UniProtKB-KW"/>
</dbReference>
<dbReference type="PANTHER" id="PTHR43066:SF11">
    <property type="entry name" value="PEPTIDASE S54 RHOMBOID DOMAIN-CONTAINING PROTEIN"/>
    <property type="match status" value="1"/>
</dbReference>
<keyword evidence="7" id="KW-0378">Hydrolase</keyword>
<organism evidence="7 8">
    <name type="scientific">Aliiruegeria lutimaris</name>
    <dbReference type="NCBI Taxonomy" id="571298"/>
    <lineage>
        <taxon>Bacteria</taxon>
        <taxon>Pseudomonadati</taxon>
        <taxon>Pseudomonadota</taxon>
        <taxon>Alphaproteobacteria</taxon>
        <taxon>Rhodobacterales</taxon>
        <taxon>Roseobacteraceae</taxon>
        <taxon>Aliiruegeria</taxon>
    </lineage>
</organism>
<dbReference type="InterPro" id="IPR022764">
    <property type="entry name" value="Peptidase_S54_rhomboid_dom"/>
</dbReference>
<keyword evidence="4 5" id="KW-0472">Membrane</keyword>
<dbReference type="InterPro" id="IPR035952">
    <property type="entry name" value="Rhomboid-like_sf"/>
</dbReference>
<dbReference type="GO" id="GO:0004252">
    <property type="term" value="F:serine-type endopeptidase activity"/>
    <property type="evidence" value="ECO:0007669"/>
    <property type="project" value="InterPro"/>
</dbReference>
<evidence type="ECO:0000313" key="8">
    <source>
        <dbReference type="Proteomes" id="UP000199382"/>
    </source>
</evidence>
<accession>A0A1G8XHC1</accession>
<feature type="transmembrane region" description="Helical" evidence="5">
    <location>
        <begin position="12"/>
        <end position="33"/>
    </location>
</feature>
<protein>
    <submittedName>
        <fullName evidence="7">Membrane associated serine protease, rhomboid family</fullName>
    </submittedName>
</protein>
<evidence type="ECO:0000256" key="5">
    <source>
        <dbReference type="SAM" id="Phobius"/>
    </source>
</evidence>
<dbReference type="PANTHER" id="PTHR43066">
    <property type="entry name" value="RHOMBOID-RELATED PROTEIN"/>
    <property type="match status" value="1"/>
</dbReference>
<keyword evidence="8" id="KW-1185">Reference proteome</keyword>
<feature type="transmembrane region" description="Helical" evidence="5">
    <location>
        <begin position="141"/>
        <end position="161"/>
    </location>
</feature>
<sequence>MQAEPHDSPFNSIPPVVVALVAVLFGIEVLFYLSKSGLIAGTRGGEDWRIFAIQDYAFSGEIFKWMIETHRWPIEHVKRFVTYLFVHGSFTHMVMVCVFVLALGKMVGETFRQWTVLVIFLASGIVGALAYGLLLSTTQPLFGGYPGAYGLIGAFTFILWVGYGRNGENQLQAFRLIGFLMGIQLLFGLIFGANKDWVAELAGFFTGFVLSVVLQPGGWTALVQTMRQR</sequence>
<keyword evidence="2 5" id="KW-0812">Transmembrane</keyword>
<dbReference type="AlphaFoldDB" id="A0A1G8XHC1"/>
<dbReference type="GO" id="GO:0016020">
    <property type="term" value="C:membrane"/>
    <property type="evidence" value="ECO:0007669"/>
    <property type="project" value="UniProtKB-SubCell"/>
</dbReference>
<feature type="transmembrane region" description="Helical" evidence="5">
    <location>
        <begin position="173"/>
        <end position="192"/>
    </location>
</feature>
<dbReference type="SUPFAM" id="SSF144091">
    <property type="entry name" value="Rhomboid-like"/>
    <property type="match status" value="1"/>
</dbReference>
<dbReference type="STRING" id="571298.SAMN04488026_102644"/>
<feature type="transmembrane region" description="Helical" evidence="5">
    <location>
        <begin position="80"/>
        <end position="102"/>
    </location>
</feature>
<comment type="subcellular location">
    <subcellularLocation>
        <location evidence="1">Membrane</location>
        <topology evidence="1">Multi-pass membrane protein</topology>
    </subcellularLocation>
</comment>
<keyword evidence="7" id="KW-0645">Protease</keyword>